<evidence type="ECO:0000256" key="1">
    <source>
        <dbReference type="SAM" id="MobiDB-lite"/>
    </source>
</evidence>
<sequence>MHRHAPTSVEEEQEQLALALAISASLNEGSSRRAPSQPVANGSRAGMQASVETATASAFEQES</sequence>
<protein>
    <submittedName>
        <fullName evidence="2">Uncharacterized protein</fullName>
    </submittedName>
</protein>
<feature type="compositionally biased region" description="Polar residues" evidence="1">
    <location>
        <begin position="50"/>
        <end position="63"/>
    </location>
</feature>
<evidence type="ECO:0000313" key="2">
    <source>
        <dbReference type="EMBL" id="GFH11177.1"/>
    </source>
</evidence>
<dbReference type="EMBL" id="BLLF01000381">
    <property type="protein sequence ID" value="GFH11177.1"/>
    <property type="molecule type" value="Genomic_DNA"/>
</dbReference>
<organism evidence="2 3">
    <name type="scientific">Haematococcus lacustris</name>
    <name type="common">Green alga</name>
    <name type="synonym">Haematococcus pluvialis</name>
    <dbReference type="NCBI Taxonomy" id="44745"/>
    <lineage>
        <taxon>Eukaryota</taxon>
        <taxon>Viridiplantae</taxon>
        <taxon>Chlorophyta</taxon>
        <taxon>core chlorophytes</taxon>
        <taxon>Chlorophyceae</taxon>
        <taxon>CS clade</taxon>
        <taxon>Chlamydomonadales</taxon>
        <taxon>Haematococcaceae</taxon>
        <taxon>Haematococcus</taxon>
    </lineage>
</organism>
<gene>
    <name evidence="2" type="ORF">HaLaN_06636</name>
</gene>
<dbReference type="AlphaFoldDB" id="A0A699YLL3"/>
<reference evidence="2 3" key="1">
    <citation type="submission" date="2020-02" db="EMBL/GenBank/DDBJ databases">
        <title>Draft genome sequence of Haematococcus lacustris strain NIES-144.</title>
        <authorList>
            <person name="Morimoto D."/>
            <person name="Nakagawa S."/>
            <person name="Yoshida T."/>
            <person name="Sawayama S."/>
        </authorList>
    </citation>
    <scope>NUCLEOTIDE SEQUENCE [LARGE SCALE GENOMIC DNA]</scope>
    <source>
        <strain evidence="2 3">NIES-144</strain>
    </source>
</reference>
<proteinExistence type="predicted"/>
<dbReference type="Proteomes" id="UP000485058">
    <property type="component" value="Unassembled WGS sequence"/>
</dbReference>
<evidence type="ECO:0000313" key="3">
    <source>
        <dbReference type="Proteomes" id="UP000485058"/>
    </source>
</evidence>
<name>A0A699YLL3_HAELA</name>
<keyword evidence="3" id="KW-1185">Reference proteome</keyword>
<comment type="caution">
    <text evidence="2">The sequence shown here is derived from an EMBL/GenBank/DDBJ whole genome shotgun (WGS) entry which is preliminary data.</text>
</comment>
<accession>A0A699YLL3</accession>
<feature type="region of interest" description="Disordered" evidence="1">
    <location>
        <begin position="27"/>
        <end position="63"/>
    </location>
</feature>